<dbReference type="Proteomes" id="UP000294933">
    <property type="component" value="Unassembled WGS sequence"/>
</dbReference>
<name>A0A4Y7Q4F8_9AGAM</name>
<dbReference type="VEuPathDB" id="FungiDB:BD410DRAFT_748247"/>
<protein>
    <submittedName>
        <fullName evidence="1">Uncharacterized protein</fullName>
    </submittedName>
</protein>
<dbReference type="STRING" id="50990.A0A4Y7Q4F8"/>
<dbReference type="SUPFAM" id="SSF52047">
    <property type="entry name" value="RNI-like"/>
    <property type="match status" value="1"/>
</dbReference>
<accession>A0A4Y7Q4F8</accession>
<dbReference type="AlphaFoldDB" id="A0A4Y7Q4F8"/>
<gene>
    <name evidence="1" type="ORF">BD410DRAFT_748247</name>
</gene>
<sequence length="445" mass="50690">MASPLSQPGAHTLPPETVAHIFMVGTYTNRRRDTVSFPLLVSHVSSYWRRLALSTPALWTTVFMTDASISLISRTLTWLSRSRPYPLQIYLDFRDTNWNWDEGNHQFRWNHMEQVLRILMPHMSRWQIFELLSDTWEPIYALLWHSKNQSAPILRTISLNRCNAYFVLPGEHFRPPALIQHIPLFSGNAPSLRNVILAGTHVNWTRSPLRNLAELDLRYHAQEVTPTIYEFIDILRSSPFLQKLTILGWVVRSIDAAVVAQFSGSIALQTLRELTFGCMDASYGSHVLSLLSVRTLSKLSLEDMASSLGPMLPHDSTPILSFFVQRSQSFRSVESLNVKGIKCGVRSFTPFIRVFTHLRYLSIDGVELSLVSDLVASHGRNDTPCPRLSHVMLRGISLHTARSFVRGRAQSHYPFTSVILELHNSTVAHIRVEQIGRTTFRIVPV</sequence>
<dbReference type="Gene3D" id="1.20.1280.50">
    <property type="match status" value="1"/>
</dbReference>
<dbReference type="EMBL" id="ML170174">
    <property type="protein sequence ID" value="TDL22537.1"/>
    <property type="molecule type" value="Genomic_DNA"/>
</dbReference>
<dbReference type="Gene3D" id="3.80.10.10">
    <property type="entry name" value="Ribonuclease Inhibitor"/>
    <property type="match status" value="1"/>
</dbReference>
<dbReference type="OrthoDB" id="3252356at2759"/>
<proteinExistence type="predicted"/>
<keyword evidence="2" id="KW-1185">Reference proteome</keyword>
<evidence type="ECO:0000313" key="2">
    <source>
        <dbReference type="Proteomes" id="UP000294933"/>
    </source>
</evidence>
<evidence type="ECO:0000313" key="1">
    <source>
        <dbReference type="EMBL" id="TDL22537.1"/>
    </source>
</evidence>
<dbReference type="InterPro" id="IPR032675">
    <property type="entry name" value="LRR_dom_sf"/>
</dbReference>
<reference evidence="1 2" key="1">
    <citation type="submission" date="2018-06" db="EMBL/GenBank/DDBJ databases">
        <title>A transcriptomic atlas of mushroom development highlights an independent origin of complex multicellularity.</title>
        <authorList>
            <consortium name="DOE Joint Genome Institute"/>
            <person name="Krizsan K."/>
            <person name="Almasi E."/>
            <person name="Merenyi Z."/>
            <person name="Sahu N."/>
            <person name="Viragh M."/>
            <person name="Koszo T."/>
            <person name="Mondo S."/>
            <person name="Kiss B."/>
            <person name="Balint B."/>
            <person name="Kues U."/>
            <person name="Barry K."/>
            <person name="Hegedus J.C."/>
            <person name="Henrissat B."/>
            <person name="Johnson J."/>
            <person name="Lipzen A."/>
            <person name="Ohm R."/>
            <person name="Nagy I."/>
            <person name="Pangilinan J."/>
            <person name="Yan J."/>
            <person name="Xiong Y."/>
            <person name="Grigoriev I.V."/>
            <person name="Hibbett D.S."/>
            <person name="Nagy L.G."/>
        </authorList>
    </citation>
    <scope>NUCLEOTIDE SEQUENCE [LARGE SCALE GENOMIC DNA]</scope>
    <source>
        <strain evidence="1 2">SZMC22713</strain>
    </source>
</reference>
<organism evidence="1 2">
    <name type="scientific">Rickenella mellea</name>
    <dbReference type="NCBI Taxonomy" id="50990"/>
    <lineage>
        <taxon>Eukaryota</taxon>
        <taxon>Fungi</taxon>
        <taxon>Dikarya</taxon>
        <taxon>Basidiomycota</taxon>
        <taxon>Agaricomycotina</taxon>
        <taxon>Agaricomycetes</taxon>
        <taxon>Hymenochaetales</taxon>
        <taxon>Rickenellaceae</taxon>
        <taxon>Rickenella</taxon>
    </lineage>
</organism>